<dbReference type="Pfam" id="PF05598">
    <property type="entry name" value="DUF772"/>
    <property type="match status" value="1"/>
</dbReference>
<evidence type="ECO:0000259" key="1">
    <source>
        <dbReference type="Pfam" id="PF05598"/>
    </source>
</evidence>
<reference evidence="2 3" key="1">
    <citation type="submission" date="2015-01" db="EMBL/GenBank/DDBJ databases">
        <title>Comparative genomics of non-oral Prevotella species.</title>
        <authorList>
            <person name="Accetto T."/>
            <person name="Nograsek B."/>
            <person name="Avgustin G."/>
        </authorList>
    </citation>
    <scope>NUCLEOTIDE SEQUENCE [LARGE SCALE GENOMIC DNA]</scope>
    <source>
        <strain evidence="2 3">P5-119</strain>
    </source>
</reference>
<evidence type="ECO:0000313" key="2">
    <source>
        <dbReference type="EMBL" id="KIP65001.1"/>
    </source>
</evidence>
<dbReference type="PANTHER" id="PTHR33408:SF2">
    <property type="entry name" value="TRANSPOSASE DDE DOMAIN-CONTAINING PROTEIN"/>
    <property type="match status" value="1"/>
</dbReference>
<comment type="caution">
    <text evidence="2">The sequence shown here is derived from an EMBL/GenBank/DDBJ whole genome shotgun (WGS) entry which is preliminary data.</text>
</comment>
<dbReference type="GeneID" id="93484580"/>
<dbReference type="RefSeq" id="WP_042517040.1">
    <property type="nucleotide sequence ID" value="NZ_JAXESS010000113.1"/>
</dbReference>
<dbReference type="Proteomes" id="UP000032046">
    <property type="component" value="Unassembled WGS sequence"/>
</dbReference>
<protein>
    <recommendedName>
        <fullName evidence="1">Transposase InsH N-terminal domain-containing protein</fullName>
    </recommendedName>
</protein>
<evidence type="ECO:0000313" key="3">
    <source>
        <dbReference type="Proteomes" id="UP000032046"/>
    </source>
</evidence>
<feature type="domain" description="Transposase InsH N-terminal" evidence="1">
    <location>
        <begin position="18"/>
        <end position="111"/>
    </location>
</feature>
<dbReference type="EMBL" id="JXQK01000001">
    <property type="protein sequence ID" value="KIP65001.1"/>
    <property type="molecule type" value="Genomic_DNA"/>
</dbReference>
<dbReference type="AlphaFoldDB" id="A0A0D0I8S5"/>
<keyword evidence="3" id="KW-1185">Reference proteome</keyword>
<organism evidence="2 3">
    <name type="scientific">Prevotella pectinovora</name>
    <dbReference type="NCBI Taxonomy" id="1602169"/>
    <lineage>
        <taxon>Bacteria</taxon>
        <taxon>Pseudomonadati</taxon>
        <taxon>Bacteroidota</taxon>
        <taxon>Bacteroidia</taxon>
        <taxon>Bacteroidales</taxon>
        <taxon>Prevotellaceae</taxon>
        <taxon>Prevotella</taxon>
    </lineage>
</organism>
<sequence>MAYKKGSDRRQRVLFPDCIDEYVEADAPVRLFDAFVDRLKMDELGFIRSTPAETGTPGYNPRDLLKLYIYGYFYQVRSSRKLARECKCNVEVMWLLGKLSPDFRTISDFRKDNKEAITKVYKEFNKFCMGLKLFSKSYISIDGSKFKAVNAKDNNLTLSKLDDRIKRLDEHISIYMEELDAYDHEEGRKLSKDEIQRKLDVCKERKERYEGYRNQLEESGESQISLTDTDSRLMKANEGFCVGYNVQTAVDAESHMIAGFQVTNNPTDHGQITNVASEIKADYDVPVLETTADKGYECPEDHADALANGIIPNVIQRDGGCTEQVQFDYNEATITDEQKASTKPEDLKACLEAGVIPDVYEGILTDAQTAEVKEFATDVVDSAVLKMTPEQMRAKALEGYFVRDAERNLVYCPQGEILRQKSIKRNGMIRYCNKLACKKCKCKCTAQRFKEVDFNKDTLIKATEAKRKQLKEENKDKPKPPRTKVVKKVVRYVLHLDQNKMDNRKCLSEHPFGTMKRTLGQYYFLLKGFAKVSAEMGLFCLSYNLRRAISLRGVLALVAALR</sequence>
<proteinExistence type="predicted"/>
<dbReference type="InterPro" id="IPR008490">
    <property type="entry name" value="Transposase_InsH_N"/>
</dbReference>
<name>A0A0D0I8S5_9BACT</name>
<gene>
    <name evidence="2" type="ORF">ST44_00005</name>
</gene>
<dbReference type="PANTHER" id="PTHR33408">
    <property type="entry name" value="TRANSPOSASE"/>
    <property type="match status" value="1"/>
</dbReference>
<accession>A0A0D0I8S5</accession>